<proteinExistence type="predicted"/>
<reference evidence="4 5" key="1">
    <citation type="submission" date="2015-08" db="EMBL/GenBank/DDBJ databases">
        <title>Ancestral chromatin configuration constrains chromatin evolution on differentiating sex chromosomes in Drosophila.</title>
        <authorList>
            <person name="Zhou Q."/>
            <person name="Bachtrog D."/>
        </authorList>
    </citation>
    <scope>NUCLEOTIDE SEQUENCE [LARGE SCALE GENOMIC DNA]</scope>
    <source>
        <tissue evidence="4">Whole larvae</tissue>
    </source>
</reference>
<keyword evidence="3" id="KW-0732">Signal</keyword>
<dbReference type="Proteomes" id="UP000494163">
    <property type="component" value="Chromosome 3L"/>
</dbReference>
<dbReference type="AlphaFoldDB" id="A0A0M4EQ87"/>
<name>A0A0M4EQ87_DROBS</name>
<feature type="chain" id="PRO_5005793862" evidence="3">
    <location>
        <begin position="17"/>
        <end position="204"/>
    </location>
</feature>
<feature type="signal peptide" evidence="3">
    <location>
        <begin position="1"/>
        <end position="16"/>
    </location>
</feature>
<protein>
    <submittedName>
        <fullName evidence="4">Maker721</fullName>
    </submittedName>
</protein>
<evidence type="ECO:0000256" key="3">
    <source>
        <dbReference type="SAM" id="SignalP"/>
    </source>
</evidence>
<gene>
    <name evidence="4" type="ORF">Dbus_chr3Lg1558</name>
</gene>
<evidence type="ECO:0000313" key="4">
    <source>
        <dbReference type="EMBL" id="ALC44392.1"/>
    </source>
</evidence>
<dbReference type="SUPFAM" id="SSF55797">
    <property type="entry name" value="PR-1-like"/>
    <property type="match status" value="1"/>
</dbReference>
<accession>A0A0M4EQ87</accession>
<sequence length="204" mass="22774">MFYWIFALCLALQTSAQDICTLQTWAPSCPWSPPPQLINLQTPEAINFIINYHDSRNPKRGIIWDPQLATSAVKNVRQCRVATDRCTPLGNYWTLSQKVASYSYRGFEPKLDHVLGESMKTFFNKTIANGAPTQMRTFSVARTGVANDPYFNQKQELIGCAAARYMTNGNMNFLLCCNYATVMKDAMGPGQGPPTPGLSWDSQG</sequence>
<keyword evidence="2" id="KW-0964">Secreted</keyword>
<comment type="subcellular location">
    <subcellularLocation>
        <location evidence="1">Secreted</location>
    </subcellularLocation>
</comment>
<evidence type="ECO:0000256" key="2">
    <source>
        <dbReference type="ARBA" id="ARBA00022525"/>
    </source>
</evidence>
<dbReference type="STRING" id="30019.A0A0M4EQ87"/>
<dbReference type="Gene3D" id="3.40.33.10">
    <property type="entry name" value="CAP"/>
    <property type="match status" value="1"/>
</dbReference>
<organism evidence="4 5">
    <name type="scientific">Drosophila busckii</name>
    <name type="common">Fruit fly</name>
    <dbReference type="NCBI Taxonomy" id="30019"/>
    <lineage>
        <taxon>Eukaryota</taxon>
        <taxon>Metazoa</taxon>
        <taxon>Ecdysozoa</taxon>
        <taxon>Arthropoda</taxon>
        <taxon>Hexapoda</taxon>
        <taxon>Insecta</taxon>
        <taxon>Pterygota</taxon>
        <taxon>Neoptera</taxon>
        <taxon>Endopterygota</taxon>
        <taxon>Diptera</taxon>
        <taxon>Brachycera</taxon>
        <taxon>Muscomorpha</taxon>
        <taxon>Ephydroidea</taxon>
        <taxon>Drosophilidae</taxon>
        <taxon>Drosophila</taxon>
    </lineage>
</organism>
<dbReference type="EMBL" id="CP012525">
    <property type="protein sequence ID" value="ALC44392.1"/>
    <property type="molecule type" value="Genomic_DNA"/>
</dbReference>
<evidence type="ECO:0000313" key="5">
    <source>
        <dbReference type="Proteomes" id="UP000494163"/>
    </source>
</evidence>
<evidence type="ECO:0000256" key="1">
    <source>
        <dbReference type="ARBA" id="ARBA00004613"/>
    </source>
</evidence>
<dbReference type="InterPro" id="IPR035940">
    <property type="entry name" value="CAP_sf"/>
</dbReference>
<keyword evidence="5" id="KW-1185">Reference proteome</keyword>